<dbReference type="Pfam" id="PF26584">
    <property type="entry name" value="At1g61900"/>
    <property type="match status" value="1"/>
</dbReference>
<name>A0AAD3TDF2_NEPGR</name>
<feature type="domain" description="At1g61900-like C-terminal" evidence="3">
    <location>
        <begin position="274"/>
        <end position="347"/>
    </location>
</feature>
<comment type="caution">
    <text evidence="4">The sequence shown here is derived from an EMBL/GenBank/DDBJ whole genome shotgun (WGS) entry which is preliminary data.</text>
</comment>
<accession>A0AAD3TDF2</accession>
<dbReference type="InterPro" id="IPR059003">
    <property type="entry name" value="At1g61900_C"/>
</dbReference>
<dbReference type="GO" id="GO:0005886">
    <property type="term" value="C:plasma membrane"/>
    <property type="evidence" value="ECO:0007669"/>
    <property type="project" value="TreeGrafter"/>
</dbReference>
<proteinExistence type="predicted"/>
<reference evidence="4" key="1">
    <citation type="submission" date="2023-05" db="EMBL/GenBank/DDBJ databases">
        <title>Nepenthes gracilis genome sequencing.</title>
        <authorList>
            <person name="Fukushima K."/>
        </authorList>
    </citation>
    <scope>NUCLEOTIDE SEQUENCE</scope>
    <source>
        <strain evidence="4">SING2019-196</strain>
    </source>
</reference>
<evidence type="ECO:0000313" key="4">
    <source>
        <dbReference type="EMBL" id="GMH26884.1"/>
    </source>
</evidence>
<feature type="domain" description="SPARK" evidence="2">
    <location>
        <begin position="78"/>
        <end position="230"/>
    </location>
</feature>
<evidence type="ECO:0008006" key="6">
    <source>
        <dbReference type="Google" id="ProtNLM"/>
    </source>
</evidence>
<keyword evidence="5" id="KW-1185">Reference proteome</keyword>
<evidence type="ECO:0000313" key="5">
    <source>
        <dbReference type="Proteomes" id="UP001279734"/>
    </source>
</evidence>
<organism evidence="4 5">
    <name type="scientific">Nepenthes gracilis</name>
    <name type="common">Slender pitcher plant</name>
    <dbReference type="NCBI Taxonomy" id="150966"/>
    <lineage>
        <taxon>Eukaryota</taxon>
        <taxon>Viridiplantae</taxon>
        <taxon>Streptophyta</taxon>
        <taxon>Embryophyta</taxon>
        <taxon>Tracheophyta</taxon>
        <taxon>Spermatophyta</taxon>
        <taxon>Magnoliopsida</taxon>
        <taxon>eudicotyledons</taxon>
        <taxon>Gunneridae</taxon>
        <taxon>Pentapetalae</taxon>
        <taxon>Caryophyllales</taxon>
        <taxon>Nepenthaceae</taxon>
        <taxon>Nepenthes</taxon>
    </lineage>
</organism>
<evidence type="ECO:0000256" key="1">
    <source>
        <dbReference type="SAM" id="SignalP"/>
    </source>
</evidence>
<dbReference type="Pfam" id="PF19160">
    <property type="entry name" value="SPARK"/>
    <property type="match status" value="1"/>
</dbReference>
<dbReference type="PANTHER" id="PTHR33831:SF5">
    <property type="entry name" value="OS07G0102300 PROTEIN"/>
    <property type="match status" value="1"/>
</dbReference>
<dbReference type="InterPro" id="IPR040336">
    <property type="entry name" value="At1g61900-like"/>
</dbReference>
<dbReference type="Proteomes" id="UP001279734">
    <property type="component" value="Unassembled WGS sequence"/>
</dbReference>
<dbReference type="AlphaFoldDB" id="A0AAD3TDF2"/>
<dbReference type="InterPro" id="IPR043891">
    <property type="entry name" value="SPARK"/>
</dbReference>
<dbReference type="PANTHER" id="PTHR33831">
    <property type="entry name" value="GPI-ANCHORED PROTEIN"/>
    <property type="match status" value="1"/>
</dbReference>
<sequence length="662" mass="73027">MRDKRVSIELKFYLLSSLLMLAYVDESFCSSLNYLSVDKSKDAFFHKISPERAPQPLIPLLAPSPLTPFTNYTVPKLSGLCPLNFSAAEAMITVTSTDCLTVLAPYLANVVCCPQLEATLVILIGQSSKNTGMLALNLTLARHCLSDFEQVLVSQGANNEIQQICNIRSSNLTEGSCPVKDLREFENTVDSEMLLDACGKIDVVNECCTQICENALSDAAHKITSKANDLKSASHIYARVQDCRNIALRWLASRLDASRAKEVLRGLSNCNVNKVCPLAFPDTRSVMKKCSNGIRNKTACCGAMQRYVTHLQNQSFTTNLQALNCASALGMKLQSGNITNNIYKLCHIGLKQFSLQAGTQESGCLLQSLPSDVVFDQFSGITFLCDLNDNIPAPWPSANQLPSSSCNKTVQIPALPAAASGQTGLWVEEFHYHLLFALSAVVLMFHHSMSSRQHELQILTCDEFCCRFGFHEQFGSGPGLGPGSGSCLMKVEGISPPLIKSLYRAGAALYRTDPWKRLRPGHLFGSRVGKDSEWPSKKQPFPCVQFIGGDGGDLALYMFRSEIDARDSIGSRETIRVPNAEILRVTYETESLMFPSHRKMIKSLSLEVSGTDRFPVFDVVLCTSNGELRFRDPMLEELRFAYAVIRAMALVYPLLEEVNETP</sequence>
<feature type="signal peptide" evidence="1">
    <location>
        <begin position="1"/>
        <end position="29"/>
    </location>
</feature>
<feature type="chain" id="PRO_5042107211" description="SPARK domain-containing protein" evidence="1">
    <location>
        <begin position="30"/>
        <end position="662"/>
    </location>
</feature>
<evidence type="ECO:0000259" key="3">
    <source>
        <dbReference type="Pfam" id="PF26584"/>
    </source>
</evidence>
<gene>
    <name evidence="4" type="ORF">Nepgr_028727</name>
</gene>
<dbReference type="EMBL" id="BSYO01000032">
    <property type="protein sequence ID" value="GMH26884.1"/>
    <property type="molecule type" value="Genomic_DNA"/>
</dbReference>
<protein>
    <recommendedName>
        <fullName evidence="6">SPARK domain-containing protein</fullName>
    </recommendedName>
</protein>
<evidence type="ECO:0000259" key="2">
    <source>
        <dbReference type="Pfam" id="PF19160"/>
    </source>
</evidence>
<keyword evidence="1" id="KW-0732">Signal</keyword>